<dbReference type="Proteomes" id="UP000199112">
    <property type="component" value="Unassembled WGS sequence"/>
</dbReference>
<name>A0A1H6G6X6_9EURY</name>
<dbReference type="OrthoDB" id="57329at2157"/>
<keyword evidence="1" id="KW-0560">Oxidoreductase</keyword>
<dbReference type="RefSeq" id="WP_090508343.1">
    <property type="nucleotide sequence ID" value="NZ_FNWL01000006.1"/>
</dbReference>
<sequence>MAANYRFAYDPGTIVYGRNSVARIEDELERIGAERALIVCGSTVGATDSVIDPVVDGIGDRLAGVFDETTPDKRLTTVFDGVDRMNADDVDALVSLGGGSSLDIAKVMSVVSAGDRSEEGVRSTFERQRTIPMPEEEVVPIVAVPTTLAGSDLSAVAGITARESGFTRGALIGRRLMPEALCYDPALFETTPHEILCASAMNGFDKAVESLYAHNATPITDGTAVRSLRLLGRGLPRLGQGDRSEETLHDSIVGTVLAQYGALGGENVTASVIHSFGHGISRGYAIQQGGAHGIIAPHALRYVFDNVYGRRDLLAEGFDVGPADDPDATAAAVIDAVETVRNALDLPTGLREIDDMSESDLSEIATDVADDVMMTNAPDGLEPTADELEAVLRKAW</sequence>
<keyword evidence="5" id="KW-1185">Reference proteome</keyword>
<accession>A0A1H6G6X6</accession>
<dbReference type="GO" id="GO:0004022">
    <property type="term" value="F:alcohol dehydrogenase (NAD+) activity"/>
    <property type="evidence" value="ECO:0007669"/>
    <property type="project" value="TreeGrafter"/>
</dbReference>
<dbReference type="GO" id="GO:0046872">
    <property type="term" value="F:metal ion binding"/>
    <property type="evidence" value="ECO:0007669"/>
    <property type="project" value="InterPro"/>
</dbReference>
<dbReference type="PANTHER" id="PTHR11496:SF83">
    <property type="entry name" value="HYDROXYACID-OXOACID TRANSHYDROGENASE, MITOCHONDRIAL"/>
    <property type="match status" value="1"/>
</dbReference>
<protein>
    <submittedName>
        <fullName evidence="4">Alcohol dehydrogenase, class IV</fullName>
    </submittedName>
</protein>
<feature type="domain" description="Fe-containing alcohol dehydrogenase-like C-terminal" evidence="3">
    <location>
        <begin position="198"/>
        <end position="396"/>
    </location>
</feature>
<dbReference type="Pfam" id="PF25137">
    <property type="entry name" value="ADH_Fe_C"/>
    <property type="match status" value="1"/>
</dbReference>
<gene>
    <name evidence="4" type="ORF">SAMN04487967_3609</name>
</gene>
<evidence type="ECO:0000313" key="4">
    <source>
        <dbReference type="EMBL" id="SEH18083.1"/>
    </source>
</evidence>
<organism evidence="4 5">
    <name type="scientific">Natronorubrum sediminis</name>
    <dbReference type="NCBI Taxonomy" id="640943"/>
    <lineage>
        <taxon>Archaea</taxon>
        <taxon>Methanobacteriati</taxon>
        <taxon>Methanobacteriota</taxon>
        <taxon>Stenosarchaea group</taxon>
        <taxon>Halobacteria</taxon>
        <taxon>Halobacteriales</taxon>
        <taxon>Natrialbaceae</taxon>
        <taxon>Natronorubrum</taxon>
    </lineage>
</organism>
<proteinExistence type="predicted"/>
<dbReference type="EMBL" id="FNWL01000006">
    <property type="protein sequence ID" value="SEH18083.1"/>
    <property type="molecule type" value="Genomic_DNA"/>
</dbReference>
<evidence type="ECO:0000313" key="5">
    <source>
        <dbReference type="Proteomes" id="UP000199112"/>
    </source>
</evidence>
<dbReference type="CDD" id="cd14866">
    <property type="entry name" value="Fe-ADH-like"/>
    <property type="match status" value="1"/>
</dbReference>
<dbReference type="AlphaFoldDB" id="A0A1H6G6X6"/>
<evidence type="ECO:0000259" key="3">
    <source>
        <dbReference type="Pfam" id="PF25137"/>
    </source>
</evidence>
<dbReference type="InterPro" id="IPR039697">
    <property type="entry name" value="Alcohol_dehydrogenase_Fe"/>
</dbReference>
<dbReference type="Gene3D" id="3.40.50.1970">
    <property type="match status" value="1"/>
</dbReference>
<dbReference type="Gene3D" id="1.20.1090.10">
    <property type="entry name" value="Dehydroquinate synthase-like - alpha domain"/>
    <property type="match status" value="1"/>
</dbReference>
<dbReference type="InterPro" id="IPR001670">
    <property type="entry name" value="ADH_Fe/GldA"/>
</dbReference>
<reference evidence="5" key="1">
    <citation type="submission" date="2016-10" db="EMBL/GenBank/DDBJ databases">
        <authorList>
            <person name="Varghese N."/>
            <person name="Submissions S."/>
        </authorList>
    </citation>
    <scope>NUCLEOTIDE SEQUENCE [LARGE SCALE GENOMIC DNA]</scope>
    <source>
        <strain evidence="5">CGMCC 1.8981</strain>
    </source>
</reference>
<feature type="domain" description="Alcohol dehydrogenase iron-type/glycerol dehydrogenase GldA" evidence="2">
    <location>
        <begin position="11"/>
        <end position="185"/>
    </location>
</feature>
<dbReference type="Pfam" id="PF00465">
    <property type="entry name" value="Fe-ADH"/>
    <property type="match status" value="1"/>
</dbReference>
<dbReference type="PANTHER" id="PTHR11496">
    <property type="entry name" value="ALCOHOL DEHYDROGENASE"/>
    <property type="match status" value="1"/>
</dbReference>
<dbReference type="InterPro" id="IPR056798">
    <property type="entry name" value="ADH_Fe_C"/>
</dbReference>
<dbReference type="SUPFAM" id="SSF56796">
    <property type="entry name" value="Dehydroquinate synthase-like"/>
    <property type="match status" value="1"/>
</dbReference>
<evidence type="ECO:0000259" key="2">
    <source>
        <dbReference type="Pfam" id="PF00465"/>
    </source>
</evidence>
<evidence type="ECO:0000256" key="1">
    <source>
        <dbReference type="ARBA" id="ARBA00023002"/>
    </source>
</evidence>